<dbReference type="InterPro" id="IPR015032">
    <property type="entry name" value="ThsB__TIR-like_domain"/>
</dbReference>
<evidence type="ECO:0000313" key="3">
    <source>
        <dbReference type="Proteomes" id="UP000309984"/>
    </source>
</evidence>
<protein>
    <submittedName>
        <fullName evidence="2">Toll-Interleukin receptor</fullName>
    </submittedName>
</protein>
<dbReference type="EMBL" id="POTM01000010">
    <property type="protein sequence ID" value="TLH74433.1"/>
    <property type="molecule type" value="Genomic_DNA"/>
</dbReference>
<gene>
    <name evidence="2" type="ORF">C1S79_02970</name>
</gene>
<keyword evidence="3" id="KW-1185">Reference proteome</keyword>
<proteinExistence type="predicted"/>
<dbReference type="Proteomes" id="UP000309984">
    <property type="component" value="Unassembled WGS sequence"/>
</dbReference>
<dbReference type="Gene3D" id="3.40.50.10140">
    <property type="entry name" value="Toll/interleukin-1 receptor homology (TIR) domain"/>
    <property type="match status" value="1"/>
</dbReference>
<dbReference type="SUPFAM" id="SSF52200">
    <property type="entry name" value="Toll/Interleukin receptor TIR domain"/>
    <property type="match status" value="1"/>
</dbReference>
<feature type="domain" description="Thoeris protein ThsB TIR-like" evidence="1">
    <location>
        <begin position="39"/>
        <end position="119"/>
    </location>
</feature>
<organism evidence="2 3">
    <name type="scientific">Mycolicibacterium phocaicum</name>
    <dbReference type="NCBI Taxonomy" id="319706"/>
    <lineage>
        <taxon>Bacteria</taxon>
        <taxon>Bacillati</taxon>
        <taxon>Actinomycetota</taxon>
        <taxon>Actinomycetes</taxon>
        <taxon>Mycobacteriales</taxon>
        <taxon>Mycobacteriaceae</taxon>
        <taxon>Mycolicibacterium</taxon>
    </lineage>
</organism>
<evidence type="ECO:0000259" key="1">
    <source>
        <dbReference type="Pfam" id="PF08937"/>
    </source>
</evidence>
<name>A0A7I7ZP61_9MYCO</name>
<dbReference type="InterPro" id="IPR035897">
    <property type="entry name" value="Toll_tir_struct_dom_sf"/>
</dbReference>
<accession>A0A7I7ZP61</accession>
<dbReference type="AlphaFoldDB" id="A0A7I7ZP61"/>
<sequence length="192" mass="21599">MSLYTEDFFRNRVGGITASAAETSLRTASKSATGMFDIFLSHSFRDARVILGIREWLTSQNLQVYVDWIDDPELDRSAVSAATAARLREQMGNSRSLIYATSRAAKTSRWMPWELGYFDGSKGSSRVSIMRLESSSSNRFVGEEYLGLYKQIEQVSSDGKLQPYAVRPSGKRGESLRSFSQAAGRYEDLVYR</sequence>
<reference evidence="2 3" key="1">
    <citation type="submission" date="2018-01" db="EMBL/GenBank/DDBJ databases">
        <title>Comparative genomics of Mycobacterium mucogenicum and Mycobacterium neoaurum clade members emphasizing tRNA and non-coding RNA.</title>
        <authorList>
            <person name="Behra P.R.K."/>
            <person name="Pettersson B.M.F."/>
            <person name="Das S."/>
            <person name="Dasgupta S."/>
            <person name="Kirsebom L.A."/>
        </authorList>
    </citation>
    <scope>NUCLEOTIDE SEQUENCE [LARGE SCALE GENOMIC DNA]</scope>
    <source>
        <strain evidence="2 3">DSM 45104</strain>
    </source>
</reference>
<evidence type="ECO:0000313" key="2">
    <source>
        <dbReference type="EMBL" id="TLH74433.1"/>
    </source>
</evidence>
<dbReference type="RefSeq" id="WP_131803677.1">
    <property type="nucleotide sequence ID" value="NZ_AP022616.1"/>
</dbReference>
<comment type="caution">
    <text evidence="2">The sequence shown here is derived from an EMBL/GenBank/DDBJ whole genome shotgun (WGS) entry which is preliminary data.</text>
</comment>
<dbReference type="Pfam" id="PF08937">
    <property type="entry name" value="ThsB_TIR"/>
    <property type="match status" value="1"/>
</dbReference>
<keyword evidence="2" id="KW-0675">Receptor</keyword>